<sequence length="1022" mass="112653">MSCNYDVQKEQWMALPLSNGATSLDISRNVSTWPHPEPLPAPPLQWFMDPSSHGELLEAPVQWVMGPSALGHAVDASAPWIINSSGLENPTGPSIPLIMDTSGLKGFPELPIQGLLGPPILQSSSEPPTSSASCIPYVPTGPLSRDELILSRPASSSRYQGSPPQLLRDHVTLSDSTSLLHAKCPIPGYRSTARLATPRDVRRPHRQQVKRFFCHYENCPQSVPDPQSLSKRGFATRKDRDRHEAKHKPEIRCQWRNHMVQAQLQVKLIGLASTDLIMDMWRQRRTQLLAADGSSVQACVQIVRVNDGQVHIQDSFTIYTADSGLPLYCQRWPLGLVQSLLLGIFRSSVVTLLKNLRRWVIRLNLGPVADLLVLRDKTGEREVGKFPKSQTFDIKSSILIGTLGNPQPTREPSTVSLTRVQSSCSPVLKLRLVLSLSPCYTPVQYQMLERLREESKVLSGTNTLSLSLRTFNTWSARLRLYQLSLEDSYAENLKYKSYMIPAERTEDVKLAAPPAQKSLSFKSYTTTLHVSDPNNLPVANSQLEISTDSRTPGNINGVYYVLGVEPVKIKTDATGVATVIQETENINCAVLKVEAGAGTTQAVINPRMKSFEKLGQLDSASSLRHASFPTNTVAGGMRGSPQFSPLVESSVMETDVNAVAEGMKSLKTAYSHIQTPDLRSRKLFNLNCDVIPTDLGHGLETTGSMIALGDLFLLLKSATDATSNVVWNAANDAWHFIVQIAEQVYHAVLDTVDAIVGTIEWIFNSVKTAITKIIRYVEFLFEWDDIRRTKDVMYNITKLFFQHQIDGISEEKRDFETMITSAEQSLGEFAGFSDWSNLGDAAKQPASANVKNPATGQTPEQGDNSTFAKQLGDVAKEFGLMEIKAALEKLAVIIVDGILSSTRVVVDTLLDLQKELATGGFDALAAKLHIPIISDILNEIGIEDVSLLDLFTWISVTSFNVVYKIVTNTAPFLDNEDVQALITAKSWDELTPLFHTPSSMTTDLIVLVCGNLEPTLPRLDTA</sequence>
<evidence type="ECO:0000256" key="1">
    <source>
        <dbReference type="SAM" id="MobiDB-lite"/>
    </source>
</evidence>
<dbReference type="AlphaFoldDB" id="A0A1S9D6H6"/>
<dbReference type="VEuPathDB" id="FungiDB:AO090001000534"/>
<dbReference type="eggNOG" id="ENOG502RE1J">
    <property type="taxonomic scope" value="Eukaryota"/>
</dbReference>
<protein>
    <submittedName>
        <fullName evidence="2">Uncharacterized protein</fullName>
    </submittedName>
</protein>
<comment type="caution">
    <text evidence="2">The sequence shown here is derived from an EMBL/GenBank/DDBJ whole genome shotgun (WGS) entry which is preliminary data.</text>
</comment>
<evidence type="ECO:0000313" key="2">
    <source>
        <dbReference type="EMBL" id="OOO04685.1"/>
    </source>
</evidence>
<proteinExistence type="predicted"/>
<dbReference type="OrthoDB" id="3235083at2759"/>
<feature type="region of interest" description="Disordered" evidence="1">
    <location>
        <begin position="846"/>
        <end position="865"/>
    </location>
</feature>
<name>A0A1S9D6H6_ASPOZ</name>
<gene>
    <name evidence="2" type="ORF">OAory_01110220</name>
</gene>
<dbReference type="Proteomes" id="UP000190312">
    <property type="component" value="Unassembled WGS sequence"/>
</dbReference>
<accession>A0A1S9D6H6</accession>
<reference evidence="2 3" key="1">
    <citation type="submission" date="2016-10" db="EMBL/GenBank/DDBJ databases">
        <title>Genome sequencing of Aspergillus oryzae BCC7051.</title>
        <authorList>
            <person name="Thammarongtham C."/>
            <person name="Vorapreeda T."/>
            <person name="Nookaew I."/>
            <person name="Srisuk T."/>
            <person name="Land M."/>
            <person name="Jeennor S."/>
            <person name="Laoteng K."/>
        </authorList>
    </citation>
    <scope>NUCLEOTIDE SEQUENCE [LARGE SCALE GENOMIC DNA]</scope>
    <source>
        <strain evidence="2 3">BCC7051</strain>
    </source>
</reference>
<feature type="compositionally biased region" description="Basic and acidic residues" evidence="1">
    <location>
        <begin position="236"/>
        <end position="248"/>
    </location>
</feature>
<dbReference type="EMBL" id="MKZY01000010">
    <property type="protein sequence ID" value="OOO04685.1"/>
    <property type="molecule type" value="Genomic_DNA"/>
</dbReference>
<feature type="region of interest" description="Disordered" evidence="1">
    <location>
        <begin position="224"/>
        <end position="248"/>
    </location>
</feature>
<dbReference type="VEuPathDB" id="FungiDB:AO090001000533"/>
<organism evidence="2 3">
    <name type="scientific">Aspergillus oryzae</name>
    <name type="common">Yellow koji mold</name>
    <dbReference type="NCBI Taxonomy" id="5062"/>
    <lineage>
        <taxon>Eukaryota</taxon>
        <taxon>Fungi</taxon>
        <taxon>Dikarya</taxon>
        <taxon>Ascomycota</taxon>
        <taxon>Pezizomycotina</taxon>
        <taxon>Eurotiomycetes</taxon>
        <taxon>Eurotiomycetidae</taxon>
        <taxon>Eurotiales</taxon>
        <taxon>Aspergillaceae</taxon>
        <taxon>Aspergillus</taxon>
        <taxon>Aspergillus subgen. Circumdati</taxon>
    </lineage>
</organism>
<evidence type="ECO:0000313" key="3">
    <source>
        <dbReference type="Proteomes" id="UP000190312"/>
    </source>
</evidence>